<protein>
    <submittedName>
        <fullName evidence="6">8-amino-7-oxononanoate synthase BioF</fullName>
        <ecNumber evidence="6">2.3.1.47</ecNumber>
    </submittedName>
</protein>
<evidence type="ECO:0000313" key="6">
    <source>
        <dbReference type="EMBL" id="AEI82256.1"/>
    </source>
</evidence>
<dbReference type="SUPFAM" id="SSF53383">
    <property type="entry name" value="PLP-dependent transferases"/>
    <property type="match status" value="1"/>
</dbReference>
<dbReference type="InterPro" id="IPR015421">
    <property type="entry name" value="PyrdxlP-dep_Trfase_major"/>
</dbReference>
<dbReference type="InterPro" id="IPR004839">
    <property type="entry name" value="Aminotransferase_I/II_large"/>
</dbReference>
<dbReference type="EMBL" id="CP002879">
    <property type="protein sequence ID" value="AEI82256.1"/>
    <property type="molecule type" value="Genomic_DNA"/>
</dbReference>
<evidence type="ECO:0000256" key="4">
    <source>
        <dbReference type="SAM" id="MobiDB-lite"/>
    </source>
</evidence>
<dbReference type="Proteomes" id="UP000006798">
    <property type="component" value="Plasmid pBB1"/>
</dbReference>
<dbReference type="GO" id="GO:0030170">
    <property type="term" value="F:pyridoxal phosphate binding"/>
    <property type="evidence" value="ECO:0007669"/>
    <property type="project" value="InterPro"/>
</dbReference>
<evidence type="ECO:0000256" key="1">
    <source>
        <dbReference type="ARBA" id="ARBA00001933"/>
    </source>
</evidence>
<gene>
    <name evidence="6" type="primary">bioF1</name>
    <name evidence="6" type="ordered locus">CNE_BB1p08420</name>
</gene>
<sequence>MQQRLPQAGKPPGGDRGFSGGAQRYGAGSGASPLGNAHTLAHHQLESELARRFAPNIPKVRALYFCTGYMANLAVLSALGTADATLFCDKFIHASLIDSALLGRATMKRYPHCDVTALTRQPAACNSPRKLIMTDSVFSMDGDVAPLAEMLALAEHHDAWIVVDDAHGFGVLGQRGRGALEHLGLNSERLIYIGTLGKAAGVARAFVAAHRTIVEHLANVARPYIHSPAAPPAIVHALLSSLALIAGHEGRERRDHLMQLIGRLRYDLQTLEVRHPHAGWQLADSSTPIQPLIVGNNEAALSLSQALENNGIRVTAIRPPTVPNGTSRLRITLSASHTTADVTRLLDSLSAIMAR</sequence>
<feature type="domain" description="Aminotransferase class I/classII large" evidence="5">
    <location>
        <begin position="41"/>
        <end position="349"/>
    </location>
</feature>
<dbReference type="InterPro" id="IPR015422">
    <property type="entry name" value="PyrdxlP-dep_Trfase_small"/>
</dbReference>
<dbReference type="Gene3D" id="3.90.1150.10">
    <property type="entry name" value="Aspartate Aminotransferase, domain 1"/>
    <property type="match status" value="1"/>
</dbReference>
<evidence type="ECO:0000313" key="7">
    <source>
        <dbReference type="Proteomes" id="UP000006798"/>
    </source>
</evidence>
<dbReference type="Pfam" id="PF00155">
    <property type="entry name" value="Aminotran_1_2"/>
    <property type="match status" value="1"/>
</dbReference>
<comment type="cofactor">
    <cofactor evidence="1">
        <name>pyridoxal 5'-phosphate</name>
        <dbReference type="ChEBI" id="CHEBI:597326"/>
    </cofactor>
</comment>
<reference evidence="6 7" key="1">
    <citation type="journal article" date="2011" name="J. Bacteriol.">
        <title>Complete genome sequence of the type strain Cupriavidus necator N-1.</title>
        <authorList>
            <person name="Poehlein A."/>
            <person name="Kusian B."/>
            <person name="Friedrich B."/>
            <person name="Daniel R."/>
            <person name="Bowien B."/>
        </authorList>
    </citation>
    <scope>NUCLEOTIDE SEQUENCE [LARGE SCALE GENOMIC DNA]</scope>
    <source>
        <strain evidence="7">ATCC 43291 / DSM 13513 / CCUG 52238 / LMG 8453 / N-1</strain>
        <plasmid evidence="6 7">pBB1</plasmid>
    </source>
</reference>
<evidence type="ECO:0000256" key="3">
    <source>
        <dbReference type="ARBA" id="ARBA00022898"/>
    </source>
</evidence>
<dbReference type="Gene3D" id="3.40.640.10">
    <property type="entry name" value="Type I PLP-dependent aspartate aminotransferase-like (Major domain)"/>
    <property type="match status" value="1"/>
</dbReference>
<evidence type="ECO:0000256" key="2">
    <source>
        <dbReference type="ARBA" id="ARBA00022679"/>
    </source>
</evidence>
<name>F8GU52_CUPNN</name>
<dbReference type="PANTHER" id="PTHR13693:SF100">
    <property type="entry name" value="8-AMINO-7-OXONONANOATE SYNTHASE"/>
    <property type="match status" value="1"/>
</dbReference>
<dbReference type="KEGG" id="cnc:CNE_BB1p08420"/>
<accession>F8GU52</accession>
<proteinExistence type="predicted"/>
<dbReference type="PANTHER" id="PTHR13693">
    <property type="entry name" value="CLASS II AMINOTRANSFERASE/8-AMINO-7-OXONONANOATE SYNTHASE"/>
    <property type="match status" value="1"/>
</dbReference>
<dbReference type="EC" id="2.3.1.47" evidence="6"/>
<dbReference type="InterPro" id="IPR050087">
    <property type="entry name" value="AON_synthase_class-II"/>
</dbReference>
<feature type="region of interest" description="Disordered" evidence="4">
    <location>
        <begin position="1"/>
        <end position="22"/>
    </location>
</feature>
<keyword evidence="6" id="KW-0012">Acyltransferase</keyword>
<evidence type="ECO:0000259" key="5">
    <source>
        <dbReference type="Pfam" id="PF00155"/>
    </source>
</evidence>
<dbReference type="HOGENOM" id="CLU_015846_11_2_4"/>
<organism evidence="6 7">
    <name type="scientific">Cupriavidus necator (strain ATCC 43291 / DSM 13513 / CCUG 52238 / LMG 8453 / N-1)</name>
    <name type="common">Ralstonia eutropha</name>
    <dbReference type="NCBI Taxonomy" id="1042878"/>
    <lineage>
        <taxon>Bacteria</taxon>
        <taxon>Pseudomonadati</taxon>
        <taxon>Pseudomonadota</taxon>
        <taxon>Betaproteobacteria</taxon>
        <taxon>Burkholderiales</taxon>
        <taxon>Burkholderiaceae</taxon>
        <taxon>Cupriavidus</taxon>
    </lineage>
</organism>
<feature type="compositionally biased region" description="Gly residues" evidence="4">
    <location>
        <begin position="11"/>
        <end position="20"/>
    </location>
</feature>
<keyword evidence="6" id="KW-0614">Plasmid</keyword>
<keyword evidence="2 6" id="KW-0808">Transferase</keyword>
<dbReference type="GO" id="GO:0008710">
    <property type="term" value="F:8-amino-7-oxononanoate synthase activity"/>
    <property type="evidence" value="ECO:0007669"/>
    <property type="project" value="UniProtKB-EC"/>
</dbReference>
<keyword evidence="3" id="KW-0663">Pyridoxal phosphate</keyword>
<dbReference type="AlphaFoldDB" id="F8GU52"/>
<geneLocation type="plasmid" evidence="6 7">
    <name>pBB1</name>
</geneLocation>
<dbReference type="GO" id="GO:0009102">
    <property type="term" value="P:biotin biosynthetic process"/>
    <property type="evidence" value="ECO:0007669"/>
    <property type="project" value="TreeGrafter"/>
</dbReference>
<dbReference type="InterPro" id="IPR015424">
    <property type="entry name" value="PyrdxlP-dep_Trfase"/>
</dbReference>